<evidence type="ECO:0000313" key="3">
    <source>
        <dbReference type="Proteomes" id="UP000253436"/>
    </source>
</evidence>
<sequence length="140" mass="16099">MKQRITFVFVFVLGTFCFAQTLDFKTVDFSATALLNKELTAFEFTTIATPLAFEFQQNDSKFSMLEADTDFEFNSEIFNSKIFSNLNLFENNYQNDYNYSRGCDPLEDGLTHTLNSSDVMISRVVDYAVNGYLKSLIFND</sequence>
<protein>
    <submittedName>
        <fullName evidence="2">Uncharacterized protein</fullName>
    </submittedName>
</protein>
<dbReference type="EMBL" id="QPJO01000001">
    <property type="protein sequence ID" value="RCW93806.1"/>
    <property type="molecule type" value="Genomic_DNA"/>
</dbReference>
<keyword evidence="1" id="KW-0732">Signal</keyword>
<name>A0A368ZMK6_9FLAO</name>
<reference evidence="2 3" key="1">
    <citation type="submission" date="2018-07" db="EMBL/GenBank/DDBJ databases">
        <title>Genomic Encyclopedia of Type Strains, Phase III (KMG-III): the genomes of soil and plant-associated and newly described type strains.</title>
        <authorList>
            <person name="Whitman W."/>
        </authorList>
    </citation>
    <scope>NUCLEOTIDE SEQUENCE [LARGE SCALE GENOMIC DNA]</scope>
    <source>
        <strain evidence="2 3">CECT 7958</strain>
    </source>
</reference>
<organism evidence="2 3">
    <name type="scientific">Winogradskyella arenosi</name>
    <dbReference type="NCBI Taxonomy" id="533325"/>
    <lineage>
        <taxon>Bacteria</taxon>
        <taxon>Pseudomonadati</taxon>
        <taxon>Bacteroidota</taxon>
        <taxon>Flavobacteriia</taxon>
        <taxon>Flavobacteriales</taxon>
        <taxon>Flavobacteriaceae</taxon>
        <taxon>Winogradskyella</taxon>
    </lineage>
</organism>
<dbReference type="AlphaFoldDB" id="A0A368ZMK6"/>
<dbReference type="Proteomes" id="UP000253436">
    <property type="component" value="Unassembled WGS sequence"/>
</dbReference>
<feature type="chain" id="PRO_5016647891" evidence="1">
    <location>
        <begin position="20"/>
        <end position="140"/>
    </location>
</feature>
<proteinExistence type="predicted"/>
<gene>
    <name evidence="2" type="ORF">DFQ08_101604</name>
</gene>
<dbReference type="OrthoDB" id="1440154at2"/>
<accession>A0A368ZMK6</accession>
<evidence type="ECO:0000313" key="2">
    <source>
        <dbReference type="EMBL" id="RCW93806.1"/>
    </source>
</evidence>
<feature type="signal peptide" evidence="1">
    <location>
        <begin position="1"/>
        <end position="19"/>
    </location>
</feature>
<evidence type="ECO:0000256" key="1">
    <source>
        <dbReference type="SAM" id="SignalP"/>
    </source>
</evidence>
<keyword evidence="3" id="KW-1185">Reference proteome</keyword>
<dbReference type="RefSeq" id="WP_147269432.1">
    <property type="nucleotide sequence ID" value="NZ_QPJO01000001.1"/>
</dbReference>
<comment type="caution">
    <text evidence="2">The sequence shown here is derived from an EMBL/GenBank/DDBJ whole genome shotgun (WGS) entry which is preliminary data.</text>
</comment>